<dbReference type="PROSITE" id="PS01047">
    <property type="entry name" value="HMA_1"/>
    <property type="match status" value="1"/>
</dbReference>
<reference evidence="3 4" key="1">
    <citation type="journal article" date="2015" name="MBio">
        <title>Genome-Resolved Metagenomic Analysis Reveals Roles for Candidate Phyla and Other Microbial Community Members in Biogeochemical Transformations in Oil Reservoirs.</title>
        <authorList>
            <person name="Hu P."/>
            <person name="Tom L."/>
            <person name="Singh A."/>
            <person name="Thomas B.C."/>
            <person name="Baker B.J."/>
            <person name="Piceno Y.M."/>
            <person name="Andersen G.L."/>
            <person name="Banfield J.F."/>
        </authorList>
    </citation>
    <scope>NUCLEOTIDE SEQUENCE [LARGE SCALE GENOMIC DNA]</scope>
    <source>
        <strain evidence="3">46_16</strain>
    </source>
</reference>
<dbReference type="Gene3D" id="3.30.70.100">
    <property type="match status" value="1"/>
</dbReference>
<evidence type="ECO:0000313" key="4">
    <source>
        <dbReference type="Proteomes" id="UP000064249"/>
    </source>
</evidence>
<dbReference type="SUPFAM" id="SSF55008">
    <property type="entry name" value="HMA, heavy metal-associated domain"/>
    <property type="match status" value="1"/>
</dbReference>
<dbReference type="AlphaFoldDB" id="A0A101FY11"/>
<dbReference type="InterPro" id="IPR006121">
    <property type="entry name" value="HMA_dom"/>
</dbReference>
<proteinExistence type="predicted"/>
<feature type="domain" description="HMA" evidence="2">
    <location>
        <begin position="2"/>
        <end position="67"/>
    </location>
</feature>
<dbReference type="GO" id="GO:0005507">
    <property type="term" value="F:copper ion binding"/>
    <property type="evidence" value="ECO:0007669"/>
    <property type="project" value="InterPro"/>
</dbReference>
<comment type="caution">
    <text evidence="3">The sequence shown here is derived from an EMBL/GenBank/DDBJ whole genome shotgun (WGS) entry which is preliminary data.</text>
</comment>
<dbReference type="Proteomes" id="UP000064249">
    <property type="component" value="Unassembled WGS sequence"/>
</dbReference>
<evidence type="ECO:0000256" key="1">
    <source>
        <dbReference type="ARBA" id="ARBA00022723"/>
    </source>
</evidence>
<keyword evidence="1" id="KW-0479">Metal-binding</keyword>
<dbReference type="GO" id="GO:0006825">
    <property type="term" value="P:copper ion transport"/>
    <property type="evidence" value="ECO:0007669"/>
    <property type="project" value="InterPro"/>
</dbReference>
<sequence length="68" mass="7438">MNTVSYAIPNISCKHCTHTITMELSEIEGVSNVEADVQTQLVKVTFDVPATEQIIKDTLAEINYPVGS</sequence>
<dbReference type="Pfam" id="PF00403">
    <property type="entry name" value="HMA"/>
    <property type="match status" value="1"/>
</dbReference>
<dbReference type="InterPro" id="IPR000428">
    <property type="entry name" value="Cu-bd"/>
</dbReference>
<name>A0A101FY11_9CHLR</name>
<organism evidence="3 4">
    <name type="scientific">Anaerolinea thermophila</name>
    <dbReference type="NCBI Taxonomy" id="167964"/>
    <lineage>
        <taxon>Bacteria</taxon>
        <taxon>Bacillati</taxon>
        <taxon>Chloroflexota</taxon>
        <taxon>Anaerolineae</taxon>
        <taxon>Anaerolineales</taxon>
        <taxon>Anaerolineaceae</taxon>
        <taxon>Anaerolinea</taxon>
    </lineage>
</organism>
<dbReference type="InterPro" id="IPR036163">
    <property type="entry name" value="HMA_dom_sf"/>
</dbReference>
<evidence type="ECO:0000313" key="3">
    <source>
        <dbReference type="EMBL" id="KUK46367.1"/>
    </source>
</evidence>
<gene>
    <name evidence="3" type="ORF">XD73_0750</name>
</gene>
<dbReference type="InterPro" id="IPR017969">
    <property type="entry name" value="Heavy-metal-associated_CS"/>
</dbReference>
<dbReference type="PROSITE" id="PS50846">
    <property type="entry name" value="HMA_2"/>
    <property type="match status" value="1"/>
</dbReference>
<dbReference type="PRINTS" id="PR00944">
    <property type="entry name" value="CUEXPORT"/>
</dbReference>
<dbReference type="EMBL" id="LGFU01000034">
    <property type="protein sequence ID" value="KUK46367.1"/>
    <property type="molecule type" value="Genomic_DNA"/>
</dbReference>
<protein>
    <submittedName>
        <fullName evidence="3">Heavy metal binding protein</fullName>
    </submittedName>
</protein>
<dbReference type="CDD" id="cd00371">
    <property type="entry name" value="HMA"/>
    <property type="match status" value="1"/>
</dbReference>
<accession>A0A101FY11</accession>
<evidence type="ECO:0000259" key="2">
    <source>
        <dbReference type="PROSITE" id="PS50846"/>
    </source>
</evidence>